<dbReference type="InterPro" id="IPR002586">
    <property type="entry name" value="CobQ/CobB/MinD/ParA_Nub-bd_dom"/>
</dbReference>
<dbReference type="PANTHER" id="PTHR43873">
    <property type="entry name" value="COBYRINATE A,C-DIAMIDE SYNTHASE"/>
    <property type="match status" value="1"/>
</dbReference>
<name>A0ABY8UJS6_TETOB</name>
<keyword evidence="3" id="KW-1185">Reference proteome</keyword>
<gene>
    <name evidence="2" type="ORF">OEZ85_005012</name>
</gene>
<dbReference type="SUPFAM" id="SSF52540">
    <property type="entry name" value="P-loop containing nucleoside triphosphate hydrolases"/>
    <property type="match status" value="1"/>
</dbReference>
<evidence type="ECO:0000259" key="1">
    <source>
        <dbReference type="Pfam" id="PF01656"/>
    </source>
</evidence>
<proteinExistence type="predicted"/>
<dbReference type="InterPro" id="IPR027417">
    <property type="entry name" value="P-loop_NTPase"/>
</dbReference>
<dbReference type="InterPro" id="IPR004484">
    <property type="entry name" value="CbiA/CobB_synth"/>
</dbReference>
<dbReference type="Pfam" id="PF01656">
    <property type="entry name" value="CbiA"/>
    <property type="match status" value="1"/>
</dbReference>
<dbReference type="Gene3D" id="3.40.50.300">
    <property type="entry name" value="P-loop containing nucleotide triphosphate hydrolases"/>
    <property type="match status" value="2"/>
</dbReference>
<dbReference type="Proteomes" id="UP001244341">
    <property type="component" value="Chromosome 12b"/>
</dbReference>
<evidence type="ECO:0000313" key="2">
    <source>
        <dbReference type="EMBL" id="WIA20631.1"/>
    </source>
</evidence>
<protein>
    <recommendedName>
        <fullName evidence="1">CobQ/CobB/MinD/ParA nucleotide binding domain-containing protein</fullName>
    </recommendedName>
</protein>
<reference evidence="2 3" key="1">
    <citation type="submission" date="2023-05" db="EMBL/GenBank/DDBJ databases">
        <title>A 100% complete, gapless, phased diploid assembly of the Scenedesmus obliquus UTEX 3031 genome.</title>
        <authorList>
            <person name="Biondi T.C."/>
            <person name="Hanschen E.R."/>
            <person name="Kwon T."/>
            <person name="Eng W."/>
            <person name="Kruse C.P.S."/>
            <person name="Koehler S.I."/>
            <person name="Kunde Y."/>
            <person name="Gleasner C.D."/>
            <person name="You Mak K.T."/>
            <person name="Polle J."/>
            <person name="Hovde B.T."/>
            <person name="Starkenburg S.R."/>
        </authorList>
    </citation>
    <scope>NUCLEOTIDE SEQUENCE [LARGE SCALE GENOMIC DNA]</scope>
    <source>
        <strain evidence="2 3">DOE0152z</strain>
    </source>
</reference>
<dbReference type="EMBL" id="CP126219">
    <property type="protein sequence ID" value="WIA20631.1"/>
    <property type="molecule type" value="Genomic_DNA"/>
</dbReference>
<evidence type="ECO:0000313" key="3">
    <source>
        <dbReference type="Proteomes" id="UP001244341"/>
    </source>
</evidence>
<organism evidence="2 3">
    <name type="scientific">Tetradesmus obliquus</name>
    <name type="common">Green alga</name>
    <name type="synonym">Acutodesmus obliquus</name>
    <dbReference type="NCBI Taxonomy" id="3088"/>
    <lineage>
        <taxon>Eukaryota</taxon>
        <taxon>Viridiplantae</taxon>
        <taxon>Chlorophyta</taxon>
        <taxon>core chlorophytes</taxon>
        <taxon>Chlorophyceae</taxon>
        <taxon>CS clade</taxon>
        <taxon>Sphaeropleales</taxon>
        <taxon>Scenedesmaceae</taxon>
        <taxon>Tetradesmus</taxon>
    </lineage>
</organism>
<accession>A0ABY8UJS6</accession>
<sequence length="119" mass="12492">MKVIVIAGTHSGVGKTSLATGVMQALRQQGLLVQGFKVGPDFLDPMHHAAATGRPSINLDGWMLTRQQVLDTFHRHTADADIAVVEGVMGLFDSRDGSSEDGSTAQIAKWLGAPVVLGG</sequence>
<dbReference type="PANTHER" id="PTHR43873:SF1">
    <property type="entry name" value="COBYRINATE A,C-DIAMIDE SYNTHASE"/>
    <property type="match status" value="1"/>
</dbReference>
<feature type="domain" description="CobQ/CobB/MinD/ParA nucleotide binding" evidence="1">
    <location>
        <begin position="4"/>
        <end position="50"/>
    </location>
</feature>